<evidence type="ECO:0000256" key="1">
    <source>
        <dbReference type="SAM" id="MobiDB-lite"/>
    </source>
</evidence>
<gene>
    <name evidence="3" type="ORF">GCM10009021_22350</name>
</gene>
<evidence type="ECO:0000313" key="4">
    <source>
        <dbReference type="Proteomes" id="UP000608850"/>
    </source>
</evidence>
<keyword evidence="4" id="KW-1185">Reference proteome</keyword>
<organism evidence="3 4">
    <name type="scientific">Halarchaeum nitratireducens</name>
    <dbReference type="NCBI Taxonomy" id="489913"/>
    <lineage>
        <taxon>Archaea</taxon>
        <taxon>Methanobacteriati</taxon>
        <taxon>Methanobacteriota</taxon>
        <taxon>Stenosarchaea group</taxon>
        <taxon>Halobacteria</taxon>
        <taxon>Halobacteriales</taxon>
        <taxon>Halobacteriaceae</taxon>
    </lineage>
</organism>
<comment type="caution">
    <text evidence="3">The sequence shown here is derived from an EMBL/GenBank/DDBJ whole genome shotgun (WGS) entry which is preliminary data.</text>
</comment>
<accession>A0A830GE91</accession>
<dbReference type="InterPro" id="IPR002744">
    <property type="entry name" value="MIP18-like"/>
</dbReference>
<dbReference type="Pfam" id="PF01883">
    <property type="entry name" value="FeS_assembly_P"/>
    <property type="match status" value="1"/>
</dbReference>
<dbReference type="Gene3D" id="3.30.300.130">
    <property type="entry name" value="Fe-S cluster assembly (FSCA)"/>
    <property type="match status" value="1"/>
</dbReference>
<dbReference type="InterPro" id="IPR034904">
    <property type="entry name" value="FSCA_dom_sf"/>
</dbReference>
<dbReference type="RefSeq" id="WP_188879052.1">
    <property type="nucleotide sequence ID" value="NZ_BMOQ01000006.1"/>
</dbReference>
<name>A0A830GE91_9EURY</name>
<reference evidence="3 4" key="1">
    <citation type="journal article" date="2019" name="Int. J. Syst. Evol. Microbiol.">
        <title>The Global Catalogue of Microorganisms (GCM) 10K type strain sequencing project: providing services to taxonomists for standard genome sequencing and annotation.</title>
        <authorList>
            <consortium name="The Broad Institute Genomics Platform"/>
            <consortium name="The Broad Institute Genome Sequencing Center for Infectious Disease"/>
            <person name="Wu L."/>
            <person name="Ma J."/>
        </authorList>
    </citation>
    <scope>NUCLEOTIDE SEQUENCE [LARGE SCALE GENOMIC DNA]</scope>
    <source>
        <strain evidence="3 4">JCM 16331</strain>
    </source>
</reference>
<dbReference type="Proteomes" id="UP000608850">
    <property type="component" value="Unassembled WGS sequence"/>
</dbReference>
<dbReference type="AlphaFoldDB" id="A0A830GE91"/>
<evidence type="ECO:0000313" key="3">
    <source>
        <dbReference type="EMBL" id="GGN20712.1"/>
    </source>
</evidence>
<proteinExistence type="predicted"/>
<feature type="region of interest" description="Disordered" evidence="1">
    <location>
        <begin position="219"/>
        <end position="244"/>
    </location>
</feature>
<feature type="domain" description="MIP18 family-like" evidence="2">
    <location>
        <begin position="6"/>
        <end position="80"/>
    </location>
</feature>
<protein>
    <recommendedName>
        <fullName evidence="2">MIP18 family-like domain-containing protein</fullName>
    </recommendedName>
</protein>
<sequence length="244" mass="26864">MPVTADAVRDALDDVTDPELDQPITDLDYIETLDVSDDGDVHLAFVLPTAWCSPTFAWMMAADARDAASALDGVADVRIELRDHMHAEEVTRGVNEDLSFETAFDTADGEVASTRATLDRKARLARQYDAMEALDDAGVDDRQLARLRRGDLTVEEDRVTIDLDGLYVELDARPLERYLEKARAVDLVTDDDDRLFASRDEETLSPADVPRARRASRLAKTNMGGQGGVCASLHASRNPELADD</sequence>
<dbReference type="SUPFAM" id="SSF117916">
    <property type="entry name" value="Fe-S cluster assembly (FSCA) domain-like"/>
    <property type="match status" value="1"/>
</dbReference>
<dbReference type="EMBL" id="BMOQ01000006">
    <property type="protein sequence ID" value="GGN20712.1"/>
    <property type="molecule type" value="Genomic_DNA"/>
</dbReference>
<dbReference type="OrthoDB" id="37162at2157"/>
<evidence type="ECO:0000259" key="2">
    <source>
        <dbReference type="Pfam" id="PF01883"/>
    </source>
</evidence>